<gene>
    <name evidence="1" type="ORF">BDEG_26023</name>
</gene>
<reference evidence="1 2" key="2">
    <citation type="submission" date="2016-05" db="EMBL/GenBank/DDBJ databases">
        <title>Lineage-specific infection strategies underlie the spectrum of fungal disease in amphibians.</title>
        <authorList>
            <person name="Cuomo C.A."/>
            <person name="Farrer R.A."/>
            <person name="James T."/>
            <person name="Longcore J."/>
            <person name="Birren B."/>
        </authorList>
    </citation>
    <scope>NUCLEOTIDE SEQUENCE [LARGE SCALE GENOMIC DNA]</scope>
    <source>
        <strain evidence="1 2">JEL423</strain>
    </source>
</reference>
<evidence type="ECO:0000313" key="1">
    <source>
        <dbReference type="EMBL" id="OAJ42580.1"/>
    </source>
</evidence>
<name>A0A177WT45_BATDL</name>
<dbReference type="EMBL" id="DS022308">
    <property type="protein sequence ID" value="OAJ42580.1"/>
    <property type="molecule type" value="Genomic_DNA"/>
</dbReference>
<dbReference type="STRING" id="403673.A0A177WT45"/>
<protein>
    <submittedName>
        <fullName evidence="1">Uncharacterized protein</fullName>
    </submittedName>
</protein>
<accession>A0A177WT45</accession>
<organism evidence="1 2">
    <name type="scientific">Batrachochytrium dendrobatidis (strain JEL423)</name>
    <dbReference type="NCBI Taxonomy" id="403673"/>
    <lineage>
        <taxon>Eukaryota</taxon>
        <taxon>Fungi</taxon>
        <taxon>Fungi incertae sedis</taxon>
        <taxon>Chytridiomycota</taxon>
        <taxon>Chytridiomycota incertae sedis</taxon>
        <taxon>Chytridiomycetes</taxon>
        <taxon>Rhizophydiales</taxon>
        <taxon>Rhizophydiales incertae sedis</taxon>
        <taxon>Batrachochytrium</taxon>
    </lineage>
</organism>
<dbReference type="Proteomes" id="UP000077115">
    <property type="component" value="Unassembled WGS sequence"/>
</dbReference>
<sequence>MSVQSFHIGTVGVSFGRRPDSNALVCVFVQNVAVVVKMNPIQDVVASTSTHSNASVKTTLSLDKQIFSVWSFLSNTLVQYIMRLVAIDVTDVHVTIQDVSGICIYETKLHSLEIASILDGAPSSCISKFTQKGFIPSASKCGAEMLLALSPYRFKAYSGETVFECQQPTLFSIALVRSSWNAFLIANINIDHPTIRTLELAMFQNILKQYTHHTSDSLQDGSTFDSAMFNHTELQKTALIDTETSTDIPLPTKAALDILEALTCMAPRVSIEINHAAVVHVFENALDNSKIDFDTKSSTASFKPNSSHTILFSFKLIELLAKIDRDAGRNRVFPKIEMRASVEESIES</sequence>
<reference evidence="1 2" key="1">
    <citation type="submission" date="2006-10" db="EMBL/GenBank/DDBJ databases">
        <title>The Genome Sequence of Batrachochytrium dendrobatidis JEL423.</title>
        <authorList>
            <consortium name="The Broad Institute Genome Sequencing Platform"/>
            <person name="Birren B."/>
            <person name="Lander E."/>
            <person name="Galagan J."/>
            <person name="Cuomo C."/>
            <person name="Devon K."/>
            <person name="Jaffe D."/>
            <person name="Butler J."/>
            <person name="Alvarez P."/>
            <person name="Gnerre S."/>
            <person name="Grabherr M."/>
            <person name="Kleber M."/>
            <person name="Mauceli E."/>
            <person name="Brockman W."/>
            <person name="Young S."/>
            <person name="LaButti K."/>
            <person name="Sykes S."/>
            <person name="DeCaprio D."/>
            <person name="Crawford M."/>
            <person name="Koehrsen M."/>
            <person name="Engels R."/>
            <person name="Montgomery P."/>
            <person name="Pearson M."/>
            <person name="Howarth C."/>
            <person name="Larson L."/>
            <person name="White J."/>
            <person name="O'Leary S."/>
            <person name="Kodira C."/>
            <person name="Zeng Q."/>
            <person name="Yandava C."/>
            <person name="Alvarado L."/>
            <person name="Longcore J."/>
            <person name="James T."/>
        </authorList>
    </citation>
    <scope>NUCLEOTIDE SEQUENCE [LARGE SCALE GENOMIC DNA]</scope>
    <source>
        <strain evidence="1 2">JEL423</strain>
    </source>
</reference>
<dbReference type="AlphaFoldDB" id="A0A177WT45"/>
<dbReference type="PANTHER" id="PTHR15678:SF6">
    <property type="entry name" value="BRIDGE-LIKE LIPID TRANSFER PROTEIN FAMILY MEMBER 2"/>
    <property type="match status" value="1"/>
</dbReference>
<evidence type="ECO:0000313" key="2">
    <source>
        <dbReference type="Proteomes" id="UP000077115"/>
    </source>
</evidence>
<dbReference type="InterPro" id="IPR045167">
    <property type="entry name" value="Hobbit"/>
</dbReference>
<dbReference type="PANTHER" id="PTHR15678">
    <property type="entry name" value="ANTIGEN MLAA-22-RELATED"/>
    <property type="match status" value="1"/>
</dbReference>
<dbReference type="VEuPathDB" id="FungiDB:BDEG_26023"/>
<proteinExistence type="predicted"/>